<feature type="domain" description="VOC" evidence="1">
    <location>
        <begin position="4"/>
        <end position="123"/>
    </location>
</feature>
<dbReference type="InterPro" id="IPR029068">
    <property type="entry name" value="Glyas_Bleomycin-R_OHBP_Dase"/>
</dbReference>
<keyword evidence="3" id="KW-1185">Reference proteome</keyword>
<comment type="caution">
    <text evidence="2">The sequence shown here is derived from an EMBL/GenBank/DDBJ whole genome shotgun (WGS) entry which is preliminary data.</text>
</comment>
<dbReference type="PANTHER" id="PTHR35908">
    <property type="entry name" value="HYPOTHETICAL FUSION PROTEIN"/>
    <property type="match status" value="1"/>
</dbReference>
<name>A0ABT4UC03_9ACTN</name>
<evidence type="ECO:0000313" key="2">
    <source>
        <dbReference type="EMBL" id="MDA2814417.1"/>
    </source>
</evidence>
<accession>A0ABT4UC03</accession>
<dbReference type="CDD" id="cd06587">
    <property type="entry name" value="VOC"/>
    <property type="match status" value="2"/>
</dbReference>
<gene>
    <name evidence="2" type="ORF">O4J56_27470</name>
</gene>
<evidence type="ECO:0000313" key="3">
    <source>
        <dbReference type="Proteomes" id="UP001527866"/>
    </source>
</evidence>
<evidence type="ECO:0000259" key="1">
    <source>
        <dbReference type="PROSITE" id="PS51819"/>
    </source>
</evidence>
<dbReference type="Proteomes" id="UP001527866">
    <property type="component" value="Unassembled WGS sequence"/>
</dbReference>
<dbReference type="InterPro" id="IPR041581">
    <property type="entry name" value="Glyoxalase_6"/>
</dbReference>
<proteinExistence type="predicted"/>
<dbReference type="SUPFAM" id="SSF54593">
    <property type="entry name" value="Glyoxalase/Bleomycin resistance protein/Dihydroxybiphenyl dioxygenase"/>
    <property type="match status" value="2"/>
</dbReference>
<dbReference type="Gene3D" id="3.10.180.10">
    <property type="entry name" value="2,3-Dihydroxybiphenyl 1,2-Dioxygenase, domain 1"/>
    <property type="match status" value="2"/>
</dbReference>
<feature type="domain" description="VOC" evidence="1">
    <location>
        <begin position="132"/>
        <end position="245"/>
    </location>
</feature>
<dbReference type="Pfam" id="PF18029">
    <property type="entry name" value="Glyoxalase_6"/>
    <property type="match status" value="2"/>
</dbReference>
<dbReference type="InterPro" id="IPR037523">
    <property type="entry name" value="VOC_core"/>
</dbReference>
<dbReference type="PROSITE" id="PS51819">
    <property type="entry name" value="VOC"/>
    <property type="match status" value="2"/>
</dbReference>
<dbReference type="PANTHER" id="PTHR35908:SF1">
    <property type="entry name" value="CONSERVED PROTEIN"/>
    <property type="match status" value="1"/>
</dbReference>
<protein>
    <submittedName>
        <fullName evidence="2">VOC family protein</fullName>
    </submittedName>
</protein>
<reference evidence="2 3" key="1">
    <citation type="submission" date="2023-01" db="EMBL/GenBank/DDBJ databases">
        <title>Draft genome sequence of Nocardiopsis sp. RSe5-2 isolated from halophytes.</title>
        <authorList>
            <person name="Duangmal K."/>
            <person name="Chantavorakit T."/>
        </authorList>
    </citation>
    <scope>NUCLEOTIDE SEQUENCE [LARGE SCALE GENOMIC DNA]</scope>
    <source>
        <strain evidence="2 3">RSe5-2</strain>
    </source>
</reference>
<sequence length="246" mass="27062">MALRFVQVNFNASDPSRLGRFWADALGWEVTNDDSYEVNLEPAGFTYPEPSALVIDLVPVDDPKTVKNRVHLDLASHSPEHYAETVRRLEELGATRADVGQRGDETWTVLADPEGNEFCVLEPREAYQGTGPIAAVAIDCADPVAQARFWSEATDWKVLDADEDGARLHSSAGVGPYVEFIPTPDEKAVKNRVHFDLRPYPGDDQAAEADRLRALGATDADVGQKDEPWIVLADPEGNEFCILTAK</sequence>
<dbReference type="EMBL" id="JAQFWQ010000119">
    <property type="protein sequence ID" value="MDA2814417.1"/>
    <property type="molecule type" value="Genomic_DNA"/>
</dbReference>
<organism evidence="2 3">
    <name type="scientific">Nocardiopsis endophytica</name>
    <dbReference type="NCBI Taxonomy" id="3018445"/>
    <lineage>
        <taxon>Bacteria</taxon>
        <taxon>Bacillati</taxon>
        <taxon>Actinomycetota</taxon>
        <taxon>Actinomycetes</taxon>
        <taxon>Streptosporangiales</taxon>
        <taxon>Nocardiopsidaceae</taxon>
        <taxon>Nocardiopsis</taxon>
    </lineage>
</organism>
<dbReference type="RefSeq" id="WP_270689817.1">
    <property type="nucleotide sequence ID" value="NZ_JAQFWQ010000119.1"/>
</dbReference>